<evidence type="ECO:0000256" key="2">
    <source>
        <dbReference type="ARBA" id="ARBA00022741"/>
    </source>
</evidence>
<gene>
    <name evidence="7" type="ORF">PAUS00366_LOCUS15721</name>
</gene>
<name>A0A7S4ELZ7_9STRA</name>
<evidence type="ECO:0000256" key="3">
    <source>
        <dbReference type="ARBA" id="ARBA00022840"/>
    </source>
</evidence>
<dbReference type="InterPro" id="IPR014721">
    <property type="entry name" value="Ribsml_uS5_D2-typ_fold_subgr"/>
</dbReference>
<organism evidence="7">
    <name type="scientific">Pseudo-nitzschia australis</name>
    <dbReference type="NCBI Taxonomy" id="44445"/>
    <lineage>
        <taxon>Eukaryota</taxon>
        <taxon>Sar</taxon>
        <taxon>Stramenopiles</taxon>
        <taxon>Ochrophyta</taxon>
        <taxon>Bacillariophyta</taxon>
        <taxon>Bacillariophyceae</taxon>
        <taxon>Bacillariophycidae</taxon>
        <taxon>Bacillariales</taxon>
        <taxon>Bacillariaceae</taxon>
        <taxon>Pseudo-nitzschia</taxon>
    </lineage>
</organism>
<dbReference type="PANTHER" id="PTHR10457:SF7">
    <property type="entry name" value="GALACTOKINASE-RELATED"/>
    <property type="match status" value="1"/>
</dbReference>
<comment type="subcellular location">
    <subcellularLocation>
        <location evidence="1">Plastid</location>
        <location evidence="1">Chloroplast</location>
    </subcellularLocation>
</comment>
<proteinExistence type="predicted"/>
<protein>
    <recommendedName>
        <fullName evidence="8">GHMP kinase N-terminal domain-containing protein</fullName>
    </recommendedName>
</protein>
<dbReference type="Gene3D" id="3.30.70.890">
    <property type="entry name" value="GHMP kinase, C-terminal domain"/>
    <property type="match status" value="1"/>
</dbReference>
<keyword evidence="3" id="KW-0067">ATP-binding</keyword>
<feature type="region of interest" description="Disordered" evidence="4">
    <location>
        <begin position="174"/>
        <end position="213"/>
    </location>
</feature>
<accession>A0A7S4ELZ7</accession>
<dbReference type="SUPFAM" id="SSF55060">
    <property type="entry name" value="GHMP Kinase, C-terminal domain"/>
    <property type="match status" value="1"/>
</dbReference>
<dbReference type="InterPro" id="IPR019539">
    <property type="entry name" value="GalKase_N"/>
</dbReference>
<feature type="domain" description="GHMP kinase C-terminal" evidence="5">
    <location>
        <begin position="405"/>
        <end position="471"/>
    </location>
</feature>
<evidence type="ECO:0000259" key="5">
    <source>
        <dbReference type="Pfam" id="PF08544"/>
    </source>
</evidence>
<dbReference type="InterPro" id="IPR013750">
    <property type="entry name" value="GHMP_kinase_C_dom"/>
</dbReference>
<feature type="region of interest" description="Disordered" evidence="4">
    <location>
        <begin position="332"/>
        <end position="355"/>
    </location>
</feature>
<dbReference type="GO" id="GO:0005524">
    <property type="term" value="F:ATP binding"/>
    <property type="evidence" value="ECO:0007669"/>
    <property type="project" value="UniProtKB-KW"/>
</dbReference>
<dbReference type="GO" id="GO:0005829">
    <property type="term" value="C:cytosol"/>
    <property type="evidence" value="ECO:0007669"/>
    <property type="project" value="TreeGrafter"/>
</dbReference>
<evidence type="ECO:0008006" key="8">
    <source>
        <dbReference type="Google" id="ProtNLM"/>
    </source>
</evidence>
<keyword evidence="2" id="KW-0547">Nucleotide-binding</keyword>
<dbReference type="Pfam" id="PF10509">
    <property type="entry name" value="GalKase_gal_bdg"/>
    <property type="match status" value="1"/>
</dbReference>
<dbReference type="GO" id="GO:0009507">
    <property type="term" value="C:chloroplast"/>
    <property type="evidence" value="ECO:0007669"/>
    <property type="project" value="UniProtKB-SubCell"/>
</dbReference>
<dbReference type="SUPFAM" id="SSF54211">
    <property type="entry name" value="Ribosomal protein S5 domain 2-like"/>
    <property type="match status" value="1"/>
</dbReference>
<dbReference type="InterPro" id="IPR036554">
    <property type="entry name" value="GHMP_kinase_C_sf"/>
</dbReference>
<feature type="compositionally biased region" description="Basic and acidic residues" evidence="4">
    <location>
        <begin position="332"/>
        <end position="350"/>
    </location>
</feature>
<dbReference type="InterPro" id="IPR020568">
    <property type="entry name" value="Ribosomal_Su5_D2-typ_SF"/>
</dbReference>
<evidence type="ECO:0000313" key="7">
    <source>
        <dbReference type="EMBL" id="CAE0722965.1"/>
    </source>
</evidence>
<feature type="domain" description="Galactokinase N-terminal" evidence="6">
    <location>
        <begin position="5"/>
        <end position="34"/>
    </location>
</feature>
<dbReference type="AlphaFoldDB" id="A0A7S4ELZ7"/>
<reference evidence="7" key="1">
    <citation type="submission" date="2021-01" db="EMBL/GenBank/DDBJ databases">
        <authorList>
            <person name="Corre E."/>
            <person name="Pelletier E."/>
            <person name="Niang G."/>
            <person name="Scheremetjew M."/>
            <person name="Finn R."/>
            <person name="Kale V."/>
            <person name="Holt S."/>
            <person name="Cochrane G."/>
            <person name="Meng A."/>
            <person name="Brown T."/>
            <person name="Cohen L."/>
        </authorList>
    </citation>
    <scope>NUCLEOTIDE SEQUENCE</scope>
    <source>
        <strain evidence="7">10249 10 AB</strain>
    </source>
</reference>
<dbReference type="Pfam" id="PF08544">
    <property type="entry name" value="GHMP_kinases_C"/>
    <property type="match status" value="1"/>
</dbReference>
<evidence type="ECO:0000256" key="1">
    <source>
        <dbReference type="ARBA" id="ARBA00004229"/>
    </source>
</evidence>
<evidence type="ECO:0000256" key="4">
    <source>
        <dbReference type="SAM" id="MobiDB-lite"/>
    </source>
</evidence>
<dbReference type="Gene3D" id="3.30.230.10">
    <property type="match status" value="1"/>
</dbReference>
<dbReference type="GO" id="GO:0004335">
    <property type="term" value="F:galactokinase activity"/>
    <property type="evidence" value="ECO:0007669"/>
    <property type="project" value="TreeGrafter"/>
</dbReference>
<evidence type="ECO:0000259" key="6">
    <source>
        <dbReference type="Pfam" id="PF10509"/>
    </source>
</evidence>
<dbReference type="EMBL" id="HBIX01022564">
    <property type="protein sequence ID" value="CAE0722965.1"/>
    <property type="molecule type" value="Transcribed_RNA"/>
</dbReference>
<dbReference type="PANTHER" id="PTHR10457">
    <property type="entry name" value="MEVALONATE KINASE/GALACTOKINASE"/>
    <property type="match status" value="1"/>
</dbReference>
<dbReference type="GO" id="GO:0006012">
    <property type="term" value="P:galactose metabolic process"/>
    <property type="evidence" value="ECO:0007669"/>
    <property type="project" value="TreeGrafter"/>
</dbReference>
<dbReference type="PRINTS" id="PR00959">
    <property type="entry name" value="MEVGALKINASE"/>
</dbReference>
<sequence>METTFTAIAPGRLCLFGEHQDYLGLPVIALALPLLCCKIDVVVTVTDDDNNTRDSADDTIIIHLHLPEVLGGETREYYLDDLPPSPPRTQEEGEDYDFALAAIHEVLKEEELKGLNGIDKISVRGEEKRKQKVYVRCKSFIGDLPLRAGCSSSTAFVTAFVLVLQRIFKDQRNRQLRTSTTPSINSNGDKNDNGCDGNSAGDRDGDGDGDGDSDSDLLELAKLAYRAEVTHFGNPGGTMDHVAIALGSRIQGKKTSQNSCGALRIGPHPWQVEPLPLLLSSDSDNSKADSDNGVWILAYSGEPKDTMKHLKRCKHDRLELLQQKLNGDWDHPISVGDHDCNDNDGSKSQERPISTSTLSETEYVLRNATITNRDSEEKAAEIWRSYKGLAHQPSTKGESLGRTLAYLMKEHHEALRDGLGLSTPRLEAMNQAALDAGAWGFKVVGSGGGGCGVAWAPFCKATAVATAVKNVGGAEKTWIIKNSGQGAHIISKR</sequence>